<dbReference type="InParanoid" id="A0A1D8PM13"/>
<feature type="binding site" description="axial binding residue" evidence="5">
    <location>
        <position position="523"/>
    </location>
    <ligand>
        <name>heme</name>
        <dbReference type="ChEBI" id="CHEBI:30413"/>
    </ligand>
    <ligandPart>
        <name>Fe</name>
        <dbReference type="ChEBI" id="CHEBI:18248"/>
    </ligandPart>
</feature>
<evidence type="ECO:0000313" key="7">
    <source>
        <dbReference type="CGD" id="CAL0000194562"/>
    </source>
</evidence>
<dbReference type="InterPro" id="IPR036396">
    <property type="entry name" value="Cyt_P450_sf"/>
</dbReference>
<dbReference type="InterPro" id="IPR001128">
    <property type="entry name" value="Cyt_P450"/>
</dbReference>
<dbReference type="SUPFAM" id="SSF48264">
    <property type="entry name" value="Cytochrome P450"/>
    <property type="match status" value="1"/>
</dbReference>
<dbReference type="AlphaFoldDB" id="A0A1D8PM13"/>
<dbReference type="EMBL" id="CP017626">
    <property type="protein sequence ID" value="AOW29185.1"/>
    <property type="molecule type" value="Genomic_DNA"/>
</dbReference>
<name>A0A1D8PM13_CANAL</name>
<dbReference type="PRINTS" id="PR00463">
    <property type="entry name" value="EP450I"/>
</dbReference>
<keyword evidence="2 5" id="KW-0479">Metal-binding</keyword>
<keyword evidence="6" id="KW-0472">Membrane</keyword>
<keyword evidence="3" id="KW-0560">Oxidoreductase</keyword>
<keyword evidence="6" id="KW-1133">Transmembrane helix</keyword>
<dbReference type="SMR" id="A0A1D8PM13"/>
<reference evidence="8 9" key="3">
    <citation type="journal article" date="2013" name="Genome Biol.">
        <title>Assembly of a phased diploid Candida albicans genome facilitates allele-specific measurements and provides a simple model for repeat and indel structure.</title>
        <authorList>
            <person name="Muzzey D."/>
            <person name="Schwartz K."/>
            <person name="Weissman J.S."/>
            <person name="Sherlock G."/>
        </authorList>
    </citation>
    <scope>NUCLEOTIDE SEQUENCE [LARGE SCALE GENOMIC DNA]</scope>
    <source>
        <strain evidence="9">SC5314 / ATCC MYA-2876</strain>
    </source>
</reference>
<reference evidence="8 9" key="1">
    <citation type="journal article" date="2004" name="Proc. Natl. Acad. Sci. U.S.A.">
        <title>The diploid genome sequence of Candida albicans.</title>
        <authorList>
            <person name="Jones T."/>
            <person name="Federspiel N.A."/>
            <person name="Chibana H."/>
            <person name="Dungan J."/>
            <person name="Kalman S."/>
            <person name="Magee B.B."/>
            <person name="Newport G."/>
            <person name="Thorstenson Y.R."/>
            <person name="Agabian N."/>
            <person name="Magee P.T."/>
            <person name="Davis R.W."/>
            <person name="Scherer S."/>
        </authorList>
    </citation>
    <scope>NUCLEOTIDE SEQUENCE [LARGE SCALE GENOMIC DNA]</scope>
    <source>
        <strain evidence="9">SC5314 / ATCC MYA-2876</strain>
    </source>
</reference>
<evidence type="ECO:0000256" key="4">
    <source>
        <dbReference type="ARBA" id="ARBA00023004"/>
    </source>
</evidence>
<dbReference type="RefSeq" id="XP_711539.2">
    <property type="nucleotide sequence ID" value="XM_706447.2"/>
</dbReference>
<dbReference type="InterPro" id="IPR002401">
    <property type="entry name" value="Cyt_P450_E_grp-I"/>
</dbReference>
<dbReference type="VEuPathDB" id="FungiDB:C4_04360W_A"/>
<dbReference type="InterPro" id="IPR050364">
    <property type="entry name" value="Cytochrome_P450_fung"/>
</dbReference>
<keyword evidence="4 5" id="KW-0408">Iron</keyword>
<gene>
    <name evidence="8" type="ordered locus">CAALFM_C404360WA</name>
    <name evidence="7" type="ordered locus">orf19.8987</name>
</gene>
<dbReference type="PANTHER" id="PTHR46300:SF9">
    <property type="entry name" value="P450, PUTATIVE-RELATED"/>
    <property type="match status" value="1"/>
</dbReference>
<dbReference type="KEGG" id="cal:CAALFM_C404360WA"/>
<evidence type="ECO:0000313" key="8">
    <source>
        <dbReference type="EMBL" id="AOW29185.1"/>
    </source>
</evidence>
<dbReference type="PRINTS" id="PR00385">
    <property type="entry name" value="P450"/>
</dbReference>
<keyword evidence="5" id="KW-0349">Heme</keyword>
<dbReference type="CGD" id="CAL0000194562">
    <property type="gene designation" value="orf19.8987"/>
</dbReference>
<proteinExistence type="inferred from homology"/>
<evidence type="ECO:0000256" key="1">
    <source>
        <dbReference type="ARBA" id="ARBA00010617"/>
    </source>
</evidence>
<dbReference type="Proteomes" id="UP000000559">
    <property type="component" value="Chromosome 4"/>
</dbReference>
<evidence type="ECO:0008006" key="10">
    <source>
        <dbReference type="Google" id="ProtNLM"/>
    </source>
</evidence>
<sequence>MLSSIRWDEALLILLNYLNDYPVTITCFLVLLIIALGIAIDYIITPKEIANIFPIPGELPFIGHLHLILENPALIYLTWSKLYNQSIFQIRIGNKRVVVVNSFDDVVGLWVNHSCQNNSRPLSYTFHDLVSAIQGFTIGSTPASLTFQKKKKTISQYLNKRQIELKSDTINRQINIMIGELWKRDNEFEDINLLPYFQKFVLQTAIFIGYGIELDCYKEHSQFCQEIIDIENKIIRLRSPISNLQDSIPLLRIMPRWFNNSEIARMCGERRNSYMNKLYQQLQQGLAEDLPQYKNSILGDLITKTTNTQNNNDDSSDTNCTSHNNCLNEQEIQSICLTLISAGLDNTPLSLNYLFGILSHPKIGEHLQNRAIQDILEDSGGNIVLAWEKVSSLQGQMTTNQQNPMNCQYIEALVLETLRHFTVLPLSLPRLTTKAIRYKDFVIPKETHLFMNAYSANHDCQIFVNPYKFDPDRWLDPVSNSIKSQFLNFIINNNSKSSSGHGHQFKSLHSHQHFAFGAGSRMCSGYNLVIKQMYVMIIKMLLIFEIHPPTNIKKLMELNPFKNNSNPKGTSFEPKTNHINLKFRKLPNYKSLHELVLHQS</sequence>
<dbReference type="GO" id="GO:0004497">
    <property type="term" value="F:monooxygenase activity"/>
    <property type="evidence" value="ECO:0007669"/>
    <property type="project" value="InterPro"/>
</dbReference>
<keyword evidence="9" id="KW-1185">Reference proteome</keyword>
<dbReference type="GO" id="GO:0005506">
    <property type="term" value="F:iron ion binding"/>
    <property type="evidence" value="ECO:0007669"/>
    <property type="project" value="InterPro"/>
</dbReference>
<dbReference type="OMA" id="DPRAYWQ"/>
<protein>
    <recommendedName>
        <fullName evidence="10">Cytochrome P450</fullName>
    </recommendedName>
</protein>
<dbReference type="eggNOG" id="KOG0156">
    <property type="taxonomic scope" value="Eukaryota"/>
</dbReference>
<dbReference type="Pfam" id="PF00067">
    <property type="entry name" value="p450"/>
    <property type="match status" value="1"/>
</dbReference>
<comment type="cofactor">
    <cofactor evidence="5">
        <name>heme</name>
        <dbReference type="ChEBI" id="CHEBI:30413"/>
    </cofactor>
</comment>
<reference evidence="8 9" key="2">
    <citation type="journal article" date="2007" name="Genome Biol.">
        <title>Assembly of the Candida albicans genome into sixteen supercontigs aligned on the eight chromosomes.</title>
        <authorList>
            <person name="van het Hoog M."/>
            <person name="Rast T.J."/>
            <person name="Martchenko M."/>
            <person name="Grindle S."/>
            <person name="Dignard D."/>
            <person name="Hogues H."/>
            <person name="Cuomo C."/>
            <person name="Berriman M."/>
            <person name="Scherer S."/>
            <person name="Magee B.B."/>
            <person name="Whiteway M."/>
            <person name="Chibana H."/>
            <person name="Nantel A."/>
            <person name="Magee P.T."/>
        </authorList>
    </citation>
    <scope>GENOME REANNOTATION</scope>
    <source>
        <strain evidence="9">SC5314 / ATCC MYA-2876</strain>
    </source>
</reference>
<evidence type="ECO:0000313" key="9">
    <source>
        <dbReference type="Proteomes" id="UP000000559"/>
    </source>
</evidence>
<dbReference type="PANTHER" id="PTHR46300">
    <property type="entry name" value="P450, PUTATIVE (EUROFUNG)-RELATED-RELATED"/>
    <property type="match status" value="1"/>
</dbReference>
<dbReference type="GO" id="GO:0020037">
    <property type="term" value="F:heme binding"/>
    <property type="evidence" value="ECO:0007669"/>
    <property type="project" value="InterPro"/>
</dbReference>
<feature type="transmembrane region" description="Helical" evidence="6">
    <location>
        <begin position="21"/>
        <end position="44"/>
    </location>
</feature>
<evidence type="ECO:0000256" key="6">
    <source>
        <dbReference type="SAM" id="Phobius"/>
    </source>
</evidence>
<accession>A0A1D8PM13</accession>
<keyword evidence="6" id="KW-0812">Transmembrane</keyword>
<evidence type="ECO:0000256" key="2">
    <source>
        <dbReference type="ARBA" id="ARBA00022723"/>
    </source>
</evidence>
<dbReference type="GO" id="GO:0016705">
    <property type="term" value="F:oxidoreductase activity, acting on paired donors, with incorporation or reduction of molecular oxygen"/>
    <property type="evidence" value="ECO:0007669"/>
    <property type="project" value="InterPro"/>
</dbReference>
<dbReference type="GeneID" id="3646851"/>
<evidence type="ECO:0000256" key="5">
    <source>
        <dbReference type="PIRSR" id="PIRSR602401-1"/>
    </source>
</evidence>
<dbReference type="Gene3D" id="1.10.630.10">
    <property type="entry name" value="Cytochrome P450"/>
    <property type="match status" value="1"/>
</dbReference>
<evidence type="ECO:0000256" key="3">
    <source>
        <dbReference type="ARBA" id="ARBA00023002"/>
    </source>
</evidence>
<dbReference type="OrthoDB" id="1055148at2759"/>
<comment type="similarity">
    <text evidence="1">Belongs to the cytochrome P450 family.</text>
</comment>
<dbReference type="STRING" id="237561.A0A1D8PM13"/>
<organism evidence="8 9">
    <name type="scientific">Candida albicans (strain SC5314 / ATCC MYA-2876)</name>
    <name type="common">Yeast</name>
    <dbReference type="NCBI Taxonomy" id="237561"/>
    <lineage>
        <taxon>Eukaryota</taxon>
        <taxon>Fungi</taxon>
        <taxon>Dikarya</taxon>
        <taxon>Ascomycota</taxon>
        <taxon>Saccharomycotina</taxon>
        <taxon>Pichiomycetes</taxon>
        <taxon>Debaryomycetaceae</taxon>
        <taxon>Candida/Lodderomyces clade</taxon>
        <taxon>Candida</taxon>
    </lineage>
</organism>